<reference evidence="21" key="2">
    <citation type="submission" date="2010-11" db="EMBL/GenBank/DDBJ databases">
        <authorList>
            <consortium name="The Broad Institute Genome Sequencing Platform"/>
            <person name="Earl A."/>
            <person name="Ward D."/>
            <person name="Feldgarden M."/>
            <person name="Gevers D."/>
            <person name="Butler R."/>
            <person name="Young S.K."/>
            <person name="Zeng Q."/>
            <person name="Gargeya S."/>
            <person name="Fitzgerald M."/>
            <person name="Haas B."/>
            <person name="Abouelleil A."/>
            <person name="Alvarado L."/>
            <person name="Arachchi H.M."/>
            <person name="Berlin A."/>
            <person name="Brown A."/>
            <person name="Chapman S.B."/>
            <person name="Chen Z."/>
            <person name="Dunbar C."/>
            <person name="Freedman E."/>
            <person name="Gearin G."/>
            <person name="Gellesch M."/>
            <person name="Goldberg J."/>
            <person name="Griggs A."/>
            <person name="Gujja S."/>
            <person name="Heilman E."/>
            <person name="Heiman D."/>
            <person name="Howarth C."/>
            <person name="Larson L."/>
            <person name="Lui A."/>
            <person name="MacDonald P.J.P."/>
            <person name="Mehta T."/>
            <person name="Montmayeur A."/>
            <person name="Murphy C."/>
            <person name="Neiman D."/>
            <person name="Pearson M."/>
            <person name="Priest M."/>
            <person name="Roberts A."/>
            <person name="Saif S."/>
            <person name="Shea T."/>
            <person name="Shenoy N."/>
            <person name="Sisk P."/>
            <person name="Stolte C."/>
            <person name="Sykes S."/>
            <person name="White J."/>
            <person name="Yandava C."/>
            <person name="Wortman J."/>
            <person name="Nusbaum C."/>
            <person name="Birren B."/>
        </authorList>
    </citation>
    <scope>NUCLEOTIDE SEQUENCE</scope>
    <source>
        <strain evidence="21">P1A1 Lamole</strain>
    </source>
</reference>
<comment type="pathway">
    <text evidence="3">Nucleotide-sugar biosynthesis; UDP-alpha-D-xylose biosynthesis; UDP-alpha-D-xylose from UDP-alpha-D-glucuronate: step 1/1.</text>
</comment>
<reference evidence="23" key="1">
    <citation type="submission" date="2010-11" db="EMBL/GenBank/DDBJ databases">
        <title>The genome sequence of Microbotryum violaceum strain p1A1 Lamole.</title>
        <authorList>
            <person name="Cuomo C."/>
            <person name="Perlin M."/>
            <person name="Young S.K."/>
            <person name="Zeng Q."/>
            <person name="Gargeya S."/>
            <person name="Alvarado L."/>
            <person name="Berlin A."/>
            <person name="Chapman S.B."/>
            <person name="Chen Z."/>
            <person name="Freedman E."/>
            <person name="Gellesch M."/>
            <person name="Goldberg J."/>
            <person name="Griggs A."/>
            <person name="Gujja S."/>
            <person name="Heilman E."/>
            <person name="Heiman D."/>
            <person name="Howarth C."/>
            <person name="Mehta T."/>
            <person name="Neiman D."/>
            <person name="Pearson M."/>
            <person name="Roberts A."/>
            <person name="Saif S."/>
            <person name="Shea T."/>
            <person name="Shenoy N."/>
            <person name="Sisk P."/>
            <person name="Stolte C."/>
            <person name="Sykes S."/>
            <person name="White J."/>
            <person name="Yandava C."/>
            <person name="Haas B."/>
            <person name="Nusbaum C."/>
            <person name="Birren B."/>
        </authorList>
    </citation>
    <scope>NUCLEOTIDE SEQUENCE [LARGE SCALE GENOMIC DNA]</scope>
    <source>
        <strain evidence="23">p1A1 Lamole</strain>
    </source>
</reference>
<dbReference type="PANTHER" id="PTHR43078">
    <property type="entry name" value="UDP-GLUCURONIC ACID DECARBOXYLASE-RELATED"/>
    <property type="match status" value="1"/>
</dbReference>
<evidence type="ECO:0000256" key="13">
    <source>
        <dbReference type="ARBA" id="ARBA00023136"/>
    </source>
</evidence>
<dbReference type="EMBL" id="AEIJ01001025">
    <property type="status" value="NOT_ANNOTATED_CDS"/>
    <property type="molecule type" value="Genomic_DNA"/>
</dbReference>
<dbReference type="GO" id="GO:0070403">
    <property type="term" value="F:NAD+ binding"/>
    <property type="evidence" value="ECO:0007669"/>
    <property type="project" value="InterPro"/>
</dbReference>
<evidence type="ECO:0000256" key="14">
    <source>
        <dbReference type="ARBA" id="ARBA00023180"/>
    </source>
</evidence>
<evidence type="ECO:0000256" key="17">
    <source>
        <dbReference type="ARBA" id="ARBA00037859"/>
    </source>
</evidence>
<dbReference type="EC" id="4.1.1.35" evidence="5"/>
<accession>U5HJA4</accession>
<feature type="region of interest" description="Disordered" evidence="19">
    <location>
        <begin position="1"/>
        <end position="122"/>
    </location>
</feature>
<evidence type="ECO:0000313" key="22">
    <source>
        <dbReference type="EnsemblFungi" id="MVLG_07091T0"/>
    </source>
</evidence>
<evidence type="ECO:0000256" key="5">
    <source>
        <dbReference type="ARBA" id="ARBA00012290"/>
    </source>
</evidence>
<dbReference type="CDD" id="cd05230">
    <property type="entry name" value="UGD_SDR_e"/>
    <property type="match status" value="1"/>
</dbReference>
<dbReference type="PANTHER" id="PTHR43078:SF6">
    <property type="entry name" value="UDP-GLUCURONIC ACID DECARBOXYLASE 1"/>
    <property type="match status" value="1"/>
</dbReference>
<dbReference type="Gene3D" id="3.40.50.720">
    <property type="entry name" value="NAD(P)-binding Rossmann-like Domain"/>
    <property type="match status" value="2"/>
</dbReference>
<evidence type="ECO:0000256" key="8">
    <source>
        <dbReference type="ARBA" id="ARBA00022793"/>
    </source>
</evidence>
<dbReference type="Pfam" id="PF01370">
    <property type="entry name" value="Epimerase"/>
    <property type="match status" value="1"/>
</dbReference>
<evidence type="ECO:0000256" key="15">
    <source>
        <dbReference type="ARBA" id="ARBA00023239"/>
    </source>
</evidence>
<reference evidence="22" key="4">
    <citation type="submission" date="2015-06" db="UniProtKB">
        <authorList>
            <consortium name="EnsemblFungi"/>
        </authorList>
    </citation>
    <scope>IDENTIFICATION</scope>
</reference>
<dbReference type="STRING" id="683840.U5HJA4"/>
<gene>
    <name evidence="21" type="ORF">MVLG_07091</name>
</gene>
<evidence type="ECO:0000256" key="9">
    <source>
        <dbReference type="ARBA" id="ARBA00022968"/>
    </source>
</evidence>
<evidence type="ECO:0000256" key="10">
    <source>
        <dbReference type="ARBA" id="ARBA00022989"/>
    </source>
</evidence>
<keyword evidence="8" id="KW-0210">Decarboxylase</keyword>
<protein>
    <recommendedName>
        <fullName evidence="6">UDP-glucuronic acid decarboxylase 1</fullName>
        <ecNumber evidence="5">4.1.1.35</ecNumber>
    </recommendedName>
    <alternativeName>
        <fullName evidence="16">UDP-glucuronate decarboxylase 1</fullName>
    </alternativeName>
</protein>
<dbReference type="GO" id="GO:0032580">
    <property type="term" value="C:Golgi cisterna membrane"/>
    <property type="evidence" value="ECO:0007669"/>
    <property type="project" value="UniProtKB-SubCell"/>
</dbReference>
<evidence type="ECO:0000313" key="23">
    <source>
        <dbReference type="Proteomes" id="UP000017200"/>
    </source>
</evidence>
<evidence type="ECO:0000256" key="7">
    <source>
        <dbReference type="ARBA" id="ARBA00022692"/>
    </source>
</evidence>
<comment type="subcellular location">
    <subcellularLocation>
        <location evidence="2">Golgi apparatus membrane</location>
        <topology evidence="2">Single-pass type II membrane protein</topology>
    </subcellularLocation>
    <subcellularLocation>
        <location evidence="17">Golgi apparatus</location>
        <location evidence="17">Golgi stack membrane</location>
    </subcellularLocation>
</comment>
<comment type="similarity">
    <text evidence="4">Belongs to the NAD(P)-dependent epimerase/dehydratase family. UDP-glucuronic acid decarboxylase subfamily.</text>
</comment>
<evidence type="ECO:0000256" key="18">
    <source>
        <dbReference type="ARBA" id="ARBA00049410"/>
    </source>
</evidence>
<organism evidence="21">
    <name type="scientific">Microbotryum lychnidis-dioicae (strain p1A1 Lamole / MvSl-1064)</name>
    <name type="common">Anther smut fungus</name>
    <dbReference type="NCBI Taxonomy" id="683840"/>
    <lineage>
        <taxon>Eukaryota</taxon>
        <taxon>Fungi</taxon>
        <taxon>Dikarya</taxon>
        <taxon>Basidiomycota</taxon>
        <taxon>Pucciniomycotina</taxon>
        <taxon>Microbotryomycetes</taxon>
        <taxon>Microbotryales</taxon>
        <taxon>Microbotryaceae</taxon>
        <taxon>Microbotryum</taxon>
    </lineage>
</organism>
<comment type="catalytic activity">
    <reaction evidence="18">
        <text>UDP-alpha-D-glucuronate + H(+) = UDP-alpha-D-xylose + CO2</text>
        <dbReference type="Rhea" id="RHEA:23916"/>
        <dbReference type="ChEBI" id="CHEBI:15378"/>
        <dbReference type="ChEBI" id="CHEBI:16526"/>
        <dbReference type="ChEBI" id="CHEBI:57632"/>
        <dbReference type="ChEBI" id="CHEBI:58052"/>
        <dbReference type="EC" id="4.1.1.35"/>
    </reaction>
    <physiologicalReaction direction="left-to-right" evidence="18">
        <dbReference type="Rhea" id="RHEA:23917"/>
    </physiologicalReaction>
</comment>
<keyword evidence="9" id="KW-0735">Signal-anchor</keyword>
<keyword evidence="7" id="KW-0812">Transmembrane</keyword>
<name>U5HJA4_USTV1</name>
<dbReference type="HOGENOM" id="CLU_438185_0_0_1"/>
<feature type="compositionally biased region" description="Polar residues" evidence="19">
    <location>
        <begin position="20"/>
        <end position="30"/>
    </location>
</feature>
<keyword evidence="12" id="KW-0333">Golgi apparatus</keyword>
<dbReference type="GO" id="GO:0000139">
    <property type="term" value="C:Golgi membrane"/>
    <property type="evidence" value="ECO:0007669"/>
    <property type="project" value="UniProtKB-SubCell"/>
</dbReference>
<dbReference type="InterPro" id="IPR036291">
    <property type="entry name" value="NAD(P)-bd_dom_sf"/>
</dbReference>
<keyword evidence="11" id="KW-0520">NAD</keyword>
<keyword evidence="14" id="KW-0325">Glycoprotein</keyword>
<evidence type="ECO:0000256" key="2">
    <source>
        <dbReference type="ARBA" id="ARBA00004323"/>
    </source>
</evidence>
<dbReference type="EMBL" id="GL541844">
    <property type="protein sequence ID" value="KDE02347.1"/>
    <property type="molecule type" value="Genomic_DNA"/>
</dbReference>
<feature type="region of interest" description="Disordered" evidence="19">
    <location>
        <begin position="181"/>
        <end position="233"/>
    </location>
</feature>
<evidence type="ECO:0000313" key="21">
    <source>
        <dbReference type="EMBL" id="KDE02347.1"/>
    </source>
</evidence>
<comment type="cofactor">
    <cofactor evidence="1">
        <name>NAD(+)</name>
        <dbReference type="ChEBI" id="CHEBI:57540"/>
    </cofactor>
</comment>
<evidence type="ECO:0000256" key="19">
    <source>
        <dbReference type="SAM" id="MobiDB-lite"/>
    </source>
</evidence>
<feature type="compositionally biased region" description="Pro residues" evidence="19">
    <location>
        <begin position="1"/>
        <end position="10"/>
    </location>
</feature>
<evidence type="ECO:0000256" key="11">
    <source>
        <dbReference type="ARBA" id="ARBA00023027"/>
    </source>
</evidence>
<proteinExistence type="inferred from homology"/>
<evidence type="ECO:0000256" key="12">
    <source>
        <dbReference type="ARBA" id="ARBA00023034"/>
    </source>
</evidence>
<dbReference type="UniPathway" id="UPA00796">
    <property type="reaction ID" value="UER00771"/>
</dbReference>
<dbReference type="SUPFAM" id="SSF51735">
    <property type="entry name" value="NAD(P)-binding Rossmann-fold domains"/>
    <property type="match status" value="1"/>
</dbReference>
<keyword evidence="10" id="KW-1133">Transmembrane helix</keyword>
<feature type="domain" description="NAD-dependent epimerase/dehydratase" evidence="20">
    <location>
        <begin position="257"/>
        <end position="490"/>
    </location>
</feature>
<dbReference type="InParanoid" id="U5HJA4"/>
<evidence type="ECO:0000256" key="6">
    <source>
        <dbReference type="ARBA" id="ARBA00018816"/>
    </source>
</evidence>
<dbReference type="OrthoDB" id="331544at2759"/>
<feature type="compositionally biased region" description="Polar residues" evidence="19">
    <location>
        <begin position="48"/>
        <end position="62"/>
    </location>
</feature>
<sequence>MAEPDSPPRWMPLSRADTIKASSRSNTPTKADSDSDSLDRSHEPLLRHQQQAFPQRGSSLIESQHHELDHDQDPRRPEQENDRDTDQDIDDDRLTRLAGPFTPRSSVGGTPKRVAQAQAQARHRLSKRCSDLSLRSHASNGSIVLAPTVDRKGNAISSIDGLPLDLLQSLYLSQSAIQASSDSDFGNDPCPSTPVLQPGYDHPSTAPMLHSSDGSSTAYGGHHSRRSSGASFRSVSFTQRSTFPPVRRLAQKDRRRVLVTGGAGFVGSHLVDRLMCSGHDVVVLDNFFSGSKTSISHWVGHPNFELVRADVTEPFMVEVDQIYHLACPASPKAYQANAVKTLKTNFLGTFNMLGLAKRVKARFLLSSTSEIYGSPEQHPQQETYWGHVNPVGPRACYDEGKRVAEALTYGYHRQDGVDVRVARIFNCYGPRMNMDDGRLVSNFIVAALKREPIRIYGDGTATRSLMFVHDLVSGLIALMASTFVEPVNIGSEDEATVAEWAHLIRDTVHKMRKDGEIPRRSDLSRREDEYEAYFSPSLRETNEKLSLTDGRPLAETSAMGKAAQVDENEMSVIIYEAAVVDDPPRRRPDISRARQELGWQPKWTTLAGIRECILYFANELEGEY</sequence>
<keyword evidence="13" id="KW-0472">Membrane</keyword>
<dbReference type="Proteomes" id="UP000017200">
    <property type="component" value="Unassembled WGS sequence"/>
</dbReference>
<dbReference type="GO" id="GO:0033320">
    <property type="term" value="P:UDP-D-xylose biosynthetic process"/>
    <property type="evidence" value="ECO:0007669"/>
    <property type="project" value="UniProtKB-UniPathway"/>
</dbReference>
<evidence type="ECO:0000256" key="16">
    <source>
        <dbReference type="ARBA" id="ARBA00031585"/>
    </source>
</evidence>
<feature type="compositionally biased region" description="Basic and acidic residues" evidence="19">
    <location>
        <begin position="31"/>
        <end position="46"/>
    </location>
</feature>
<dbReference type="EnsemblFungi" id="MVLG_07091T0">
    <property type="protein sequence ID" value="MVLG_07091T0"/>
    <property type="gene ID" value="MVLG_07091"/>
</dbReference>
<dbReference type="InterPro" id="IPR001509">
    <property type="entry name" value="Epimerase_deHydtase"/>
</dbReference>
<evidence type="ECO:0000256" key="1">
    <source>
        <dbReference type="ARBA" id="ARBA00001911"/>
    </source>
</evidence>
<keyword evidence="23" id="KW-1185">Reference proteome</keyword>
<dbReference type="FunFam" id="3.40.50.720:FF:000065">
    <property type="entry name" value="UDP-glucuronic acid decarboxylase 1"/>
    <property type="match status" value="1"/>
</dbReference>
<evidence type="ECO:0000259" key="20">
    <source>
        <dbReference type="Pfam" id="PF01370"/>
    </source>
</evidence>
<dbReference type="AlphaFoldDB" id="U5HJA4"/>
<evidence type="ECO:0000256" key="3">
    <source>
        <dbReference type="ARBA" id="ARBA00005100"/>
    </source>
</evidence>
<keyword evidence="15" id="KW-0456">Lyase</keyword>
<feature type="compositionally biased region" description="Basic and acidic residues" evidence="19">
    <location>
        <begin position="63"/>
        <end position="86"/>
    </location>
</feature>
<dbReference type="GO" id="GO:0042732">
    <property type="term" value="P:D-xylose metabolic process"/>
    <property type="evidence" value="ECO:0007669"/>
    <property type="project" value="InterPro"/>
</dbReference>
<evidence type="ECO:0000256" key="4">
    <source>
        <dbReference type="ARBA" id="ARBA00007505"/>
    </source>
</evidence>
<reference evidence="21 23" key="3">
    <citation type="journal article" date="2015" name="BMC Genomics">
        <title>Sex and parasites: genomic and transcriptomic analysis of Microbotryum lychnidis-dioicae, the biotrophic and plant-castrating anther smut fungus.</title>
        <authorList>
            <person name="Perlin M.H."/>
            <person name="Amselem J."/>
            <person name="Fontanillas E."/>
            <person name="Toh S.S."/>
            <person name="Chen Z."/>
            <person name="Goldberg J."/>
            <person name="Duplessis S."/>
            <person name="Henrissat B."/>
            <person name="Young S."/>
            <person name="Zeng Q."/>
            <person name="Aguileta G."/>
            <person name="Petit E."/>
            <person name="Badouin H."/>
            <person name="Andrews J."/>
            <person name="Razeeq D."/>
            <person name="Gabaldon T."/>
            <person name="Quesneville H."/>
            <person name="Giraud T."/>
            <person name="Hood M.E."/>
            <person name="Schultz D.J."/>
            <person name="Cuomo C.A."/>
        </authorList>
    </citation>
    <scope>NUCLEOTIDE SEQUENCE [LARGE SCALE GENOMIC DNA]</scope>
    <source>
        <strain evidence="23">p1A1 Lamole</strain>
        <strain evidence="21">P1A1 Lamole</strain>
    </source>
</reference>
<dbReference type="InterPro" id="IPR044516">
    <property type="entry name" value="UXS-like"/>
</dbReference>
<dbReference type="GO" id="GO:0048040">
    <property type="term" value="F:UDP-glucuronate decarboxylase activity"/>
    <property type="evidence" value="ECO:0007669"/>
    <property type="project" value="UniProtKB-EC"/>
</dbReference>